<accession>A0ABY8B2L6</accession>
<proteinExistence type="predicted"/>
<sequence>MGGIVYRKVEGDTVHLIIVSKDITRHRVEGGVLVHVENWLCPIETAELLYREQDEWSLDGEPYRSVVTRWKEKHEARNRGARTES</sequence>
<keyword evidence="2" id="KW-1185">Reference proteome</keyword>
<dbReference type="EMBL" id="CP109617">
    <property type="protein sequence ID" value="WED56165.1"/>
    <property type="molecule type" value="Genomic_DNA"/>
</dbReference>
<protein>
    <submittedName>
        <fullName evidence="1">Uncharacterized protein</fullName>
    </submittedName>
</protein>
<gene>
    <name evidence="1" type="ORF">OE059_04715</name>
</gene>
<dbReference type="RefSeq" id="WP_214687126.1">
    <property type="nucleotide sequence ID" value="NZ_CP109617.1"/>
</dbReference>
<evidence type="ECO:0000313" key="2">
    <source>
        <dbReference type="Proteomes" id="UP001219957"/>
    </source>
</evidence>
<name>A0ABY8B2L6_9BACL</name>
<evidence type="ECO:0000313" key="1">
    <source>
        <dbReference type="EMBL" id="WED56165.1"/>
    </source>
</evidence>
<dbReference type="Proteomes" id="UP001219957">
    <property type="component" value="Chromosome"/>
</dbReference>
<organism evidence="1 2">
    <name type="scientific">Exiguobacterium profundum</name>
    <dbReference type="NCBI Taxonomy" id="307643"/>
    <lineage>
        <taxon>Bacteria</taxon>
        <taxon>Bacillati</taxon>
        <taxon>Bacillota</taxon>
        <taxon>Bacilli</taxon>
        <taxon>Bacillales</taxon>
        <taxon>Bacillales Family XII. Incertae Sedis</taxon>
        <taxon>Exiguobacterium</taxon>
    </lineage>
</organism>
<reference evidence="1 2" key="1">
    <citation type="submission" date="2022-10" db="EMBL/GenBank/DDBJ databases">
        <title>Complete genome sequence of Exiguobacterium profundum TSS-3 isolated from an extremely saline-alkaline spring located in Ixtapa, Chiapas-Mexico.</title>
        <authorList>
            <person name="Rincon-Rosales R."/>
            <person name="Rogel M.A."/>
            <person name="Rincon-Molina C.I."/>
            <person name="Guerrero G."/>
            <person name="Manzano-Gomez L.A."/>
            <person name="Lopez-Lopez A."/>
            <person name="Rincon Molina F.A."/>
            <person name="Martinez-Romero E."/>
        </authorList>
    </citation>
    <scope>NUCLEOTIDE SEQUENCE [LARGE SCALE GENOMIC DNA]</scope>
    <source>
        <strain evidence="1 2">TSS-3</strain>
    </source>
</reference>